<dbReference type="Gene3D" id="3.40.50.720">
    <property type="entry name" value="NAD(P)-binding Rossmann-like Domain"/>
    <property type="match status" value="1"/>
</dbReference>
<dbReference type="InterPro" id="IPR018931">
    <property type="entry name" value="DUF2520"/>
</dbReference>
<evidence type="ECO:0000313" key="3">
    <source>
        <dbReference type="EMBL" id="MTB71434.1"/>
    </source>
</evidence>
<reference evidence="3 4" key="1">
    <citation type="submission" date="2019-11" db="EMBL/GenBank/DDBJ databases">
        <title>Whole genome sequencing identifies a novel species of the genus Arsenicicoccus isolated from human blood.</title>
        <authorList>
            <person name="Jeong J.H."/>
            <person name="Kweon O.J."/>
            <person name="Kim H.R."/>
            <person name="Kim T.-H."/>
            <person name="Ha S.-M."/>
            <person name="Lee M.-K."/>
        </authorList>
    </citation>
    <scope>NUCLEOTIDE SEQUENCE [LARGE SCALE GENOMIC DNA]</scope>
    <source>
        <strain evidence="3 4">MKL-02</strain>
    </source>
</reference>
<protein>
    <submittedName>
        <fullName evidence="3">DUF2520 domain-containing protein</fullName>
    </submittedName>
</protein>
<sequence>MPRSPEPMPLRVAVVGTGRVATALAHGIAGLRGQPCAAEDLDVELIGVAGRDEAAAHDLAAACRTSALPLAVATAGADLVVLAVSDDAIPAVAARLAGAGAPVRAGGAAVHVSGATGRDALTPLAAVGWATGCWHPLQAFATRRSRIDPGSLWTVTADPALTRTVTALTARLGGQAHPLADDHRAVYHAAATLAVTSAVAGIAQAQALLSRCGLGDAPTVPALARLVAGSLAGVAEVGPAQGLTGPLVRGDLGTVRRHAAALAEQPPARDLYAASGRAVIPLLAERGLAPEVTAALAGALDGPPGT</sequence>
<feature type="domain" description="DUF2520" evidence="2">
    <location>
        <begin position="152"/>
        <end position="278"/>
    </location>
</feature>
<keyword evidence="4" id="KW-1185">Reference proteome</keyword>
<dbReference type="InterPro" id="IPR019665">
    <property type="entry name" value="OxRdtase/DH_put_Rossmann_dom"/>
</dbReference>
<evidence type="ECO:0000313" key="4">
    <source>
        <dbReference type="Proteomes" id="UP000431092"/>
    </source>
</evidence>
<organism evidence="3 4">
    <name type="scientific">Arsenicicoccus cauae</name>
    <dbReference type="NCBI Taxonomy" id="2663847"/>
    <lineage>
        <taxon>Bacteria</taxon>
        <taxon>Bacillati</taxon>
        <taxon>Actinomycetota</taxon>
        <taxon>Actinomycetes</taxon>
        <taxon>Micrococcales</taxon>
        <taxon>Intrasporangiaceae</taxon>
        <taxon>Arsenicicoccus</taxon>
    </lineage>
</organism>
<feature type="domain" description="Putative oxidoreductase/dehydrogenase Rossmann-like" evidence="1">
    <location>
        <begin position="9"/>
        <end position="131"/>
    </location>
</feature>
<gene>
    <name evidence="3" type="ORF">GGG17_05515</name>
</gene>
<dbReference type="EMBL" id="WLVL01000019">
    <property type="protein sequence ID" value="MTB71434.1"/>
    <property type="molecule type" value="Genomic_DNA"/>
</dbReference>
<dbReference type="Pfam" id="PF10728">
    <property type="entry name" value="DUF2520"/>
    <property type="match status" value="1"/>
</dbReference>
<dbReference type="InterPro" id="IPR037108">
    <property type="entry name" value="TM1727-like_C_sf"/>
</dbReference>
<dbReference type="Pfam" id="PF10727">
    <property type="entry name" value="Rossmann-like"/>
    <property type="match status" value="1"/>
</dbReference>
<dbReference type="Proteomes" id="UP000431092">
    <property type="component" value="Unassembled WGS sequence"/>
</dbReference>
<dbReference type="PANTHER" id="PTHR40459:SF1">
    <property type="entry name" value="CONSERVED HYPOTHETICAL ALANINE AND LEUCINE RICH PROTEIN"/>
    <property type="match status" value="1"/>
</dbReference>
<evidence type="ECO:0000259" key="2">
    <source>
        <dbReference type="Pfam" id="PF10728"/>
    </source>
</evidence>
<accession>A0A6I3I5G7</accession>
<name>A0A6I3I5G7_9MICO</name>
<proteinExistence type="predicted"/>
<dbReference type="PANTHER" id="PTHR40459">
    <property type="entry name" value="CONSERVED HYPOTHETICAL ALANINE AND LEUCINE RICH PROTEIN"/>
    <property type="match status" value="1"/>
</dbReference>
<dbReference type="AlphaFoldDB" id="A0A6I3I5G7"/>
<comment type="caution">
    <text evidence="3">The sequence shown here is derived from an EMBL/GenBank/DDBJ whole genome shotgun (WGS) entry which is preliminary data.</text>
</comment>
<dbReference type="InterPro" id="IPR036291">
    <property type="entry name" value="NAD(P)-bd_dom_sf"/>
</dbReference>
<dbReference type="Gene3D" id="1.10.1040.20">
    <property type="entry name" value="ProC-like, C-terminal domain"/>
    <property type="match status" value="1"/>
</dbReference>
<dbReference type="SUPFAM" id="SSF48179">
    <property type="entry name" value="6-phosphogluconate dehydrogenase C-terminal domain-like"/>
    <property type="match status" value="1"/>
</dbReference>
<dbReference type="InterPro" id="IPR008927">
    <property type="entry name" value="6-PGluconate_DH-like_C_sf"/>
</dbReference>
<dbReference type="SUPFAM" id="SSF51735">
    <property type="entry name" value="NAD(P)-binding Rossmann-fold domains"/>
    <property type="match status" value="1"/>
</dbReference>
<evidence type="ECO:0000259" key="1">
    <source>
        <dbReference type="Pfam" id="PF10727"/>
    </source>
</evidence>